<protein>
    <submittedName>
        <fullName evidence="1">Uncharacterized protein</fullName>
    </submittedName>
</protein>
<sequence length="196" mass="23735">MSDNIHNVMIPVPMDPNTVHIPSLSIEFLKDFKKEYNEIFTNKPYTFAPLLNTHDVYPMVEFERKDLFGYIKLKNSDLWLHEDGNNLVFDRIKCGEFTERQPLVLWFEYIREREIIAFKYLGYNVESTIKKKYDKLMNIVYLNYKEDNGKIYIRWVDNRNDATKFAYDKIKWNEWGWIRLHNKPKQYDLLGGNFNK</sequence>
<dbReference type="Proteomes" id="UP001162001">
    <property type="component" value="Segment"/>
</dbReference>
<name>A0A7D3V7V9_9VIRU</name>
<dbReference type="EMBL" id="MT418680">
    <property type="protein sequence ID" value="QKF94536.1"/>
    <property type="molecule type" value="Genomic_DNA"/>
</dbReference>
<keyword evidence="2" id="KW-1185">Reference proteome</keyword>
<evidence type="ECO:0000313" key="1">
    <source>
        <dbReference type="EMBL" id="QKF94536.1"/>
    </source>
</evidence>
<gene>
    <name evidence="1" type="ORF">Fadolivirus_1_1078</name>
</gene>
<proteinExistence type="predicted"/>
<reference evidence="1 2" key="1">
    <citation type="submission" date="2020-04" db="EMBL/GenBank/DDBJ databases">
        <title>Advantages and limits of metagenomic assembly and binning of a giant virus.</title>
        <authorList>
            <person name="Schulz F."/>
            <person name="Andreani J."/>
            <person name="Francis R."/>
            <person name="Boudjemaa H."/>
            <person name="Bou Khalil J.Y."/>
            <person name="Lee J."/>
            <person name="La Scola B."/>
            <person name="Woyke T."/>
        </authorList>
    </citation>
    <scope>NUCLEOTIDE SEQUENCE [LARGE SCALE GENOMIC DNA]</scope>
    <source>
        <strain evidence="1 2">FV1/VV64</strain>
    </source>
</reference>
<evidence type="ECO:0000313" key="2">
    <source>
        <dbReference type="Proteomes" id="UP001162001"/>
    </source>
</evidence>
<organism evidence="1 2">
    <name type="scientific">Fadolivirus FV1/VV64</name>
    <dbReference type="NCBI Taxonomy" id="3070911"/>
    <lineage>
        <taxon>Viruses</taxon>
        <taxon>Varidnaviria</taxon>
        <taxon>Bamfordvirae</taxon>
        <taxon>Nucleocytoviricota</taxon>
        <taxon>Megaviricetes</taxon>
        <taxon>Imitervirales</taxon>
        <taxon>Mimiviridae</taxon>
        <taxon>Klosneuvirinae</taxon>
        <taxon>Fadolivirus</taxon>
        <taxon>Fadolivirus algeromassiliense</taxon>
    </lineage>
</organism>
<accession>A0A7D3V7V9</accession>